<name>A0A371GWB0_MUCPR</name>
<sequence length="139" mass="15823">MSFESRRKLLIKVLNEAHMDRNISLDKFGEIVGNIMLTFSNKEILMESKGRNRAFNISIKCLDHLLTRALIDNGSSLNVMPKATLEKFPYDKARVGPFIFQISFQVMWTLDWHIVACSVGLGFTQSVLSHLPYIKSSNS</sequence>
<dbReference type="EMBL" id="QJKJ01004271">
    <property type="protein sequence ID" value="RDX94828.1"/>
    <property type="molecule type" value="Genomic_DNA"/>
</dbReference>
<gene>
    <name evidence="1" type="ORF">CR513_22746</name>
</gene>
<proteinExistence type="predicted"/>
<evidence type="ECO:0000313" key="1">
    <source>
        <dbReference type="EMBL" id="RDX94828.1"/>
    </source>
</evidence>
<protein>
    <submittedName>
        <fullName evidence="1">Uncharacterized protein</fullName>
    </submittedName>
</protein>
<keyword evidence="2" id="KW-1185">Reference proteome</keyword>
<accession>A0A371GWB0</accession>
<reference evidence="1" key="1">
    <citation type="submission" date="2018-05" db="EMBL/GenBank/DDBJ databases">
        <title>Draft genome of Mucuna pruriens seed.</title>
        <authorList>
            <person name="Nnadi N.E."/>
            <person name="Vos R."/>
            <person name="Hasami M.H."/>
            <person name="Devisetty U.K."/>
            <person name="Aguiy J.C."/>
        </authorList>
    </citation>
    <scope>NUCLEOTIDE SEQUENCE [LARGE SCALE GENOMIC DNA]</scope>
    <source>
        <strain evidence="1">JCA_2017</strain>
    </source>
</reference>
<dbReference type="Proteomes" id="UP000257109">
    <property type="component" value="Unassembled WGS sequence"/>
</dbReference>
<comment type="caution">
    <text evidence="1">The sequence shown here is derived from an EMBL/GenBank/DDBJ whole genome shotgun (WGS) entry which is preliminary data.</text>
</comment>
<feature type="non-terminal residue" evidence="1">
    <location>
        <position position="1"/>
    </location>
</feature>
<evidence type="ECO:0000313" key="2">
    <source>
        <dbReference type="Proteomes" id="UP000257109"/>
    </source>
</evidence>
<organism evidence="1 2">
    <name type="scientific">Mucuna pruriens</name>
    <name type="common">Velvet bean</name>
    <name type="synonym">Dolichos pruriens</name>
    <dbReference type="NCBI Taxonomy" id="157652"/>
    <lineage>
        <taxon>Eukaryota</taxon>
        <taxon>Viridiplantae</taxon>
        <taxon>Streptophyta</taxon>
        <taxon>Embryophyta</taxon>
        <taxon>Tracheophyta</taxon>
        <taxon>Spermatophyta</taxon>
        <taxon>Magnoliopsida</taxon>
        <taxon>eudicotyledons</taxon>
        <taxon>Gunneridae</taxon>
        <taxon>Pentapetalae</taxon>
        <taxon>rosids</taxon>
        <taxon>fabids</taxon>
        <taxon>Fabales</taxon>
        <taxon>Fabaceae</taxon>
        <taxon>Papilionoideae</taxon>
        <taxon>50 kb inversion clade</taxon>
        <taxon>NPAAA clade</taxon>
        <taxon>indigoferoid/millettioid clade</taxon>
        <taxon>Phaseoleae</taxon>
        <taxon>Mucuna</taxon>
    </lineage>
</organism>
<dbReference type="AlphaFoldDB" id="A0A371GWB0"/>